<dbReference type="PANTHER" id="PTHR45913">
    <property type="entry name" value="EPM2A-INTERACTING PROTEIN 1"/>
    <property type="match status" value="1"/>
</dbReference>
<comment type="caution">
    <text evidence="1">The sequence shown here is derived from an EMBL/GenBank/DDBJ whole genome shotgun (WGS) entry which is preliminary data.</text>
</comment>
<sequence length="176" mass="20012">MSTKKRKLSDEHRVFNVKWELDYFITNNNNKIQCMICMQVLSLAHRFMQPKLADKFESVALSPQTVARRIDDIDEYVAKKICDYIVKCEYYSLCLDESTDQTDIGQLIIVIRCISKDFSITEERLNLVPLHASTKGIDIFQVAVMEYGGSLKYPCIVIDGAKSMTGNVTGLTGLLK</sequence>
<keyword evidence="2" id="KW-1185">Reference proteome</keyword>
<evidence type="ECO:0000313" key="1">
    <source>
        <dbReference type="EMBL" id="CAH2087357.1"/>
    </source>
</evidence>
<gene>
    <name evidence="1" type="ORF">EEDITHA_LOCUS3628</name>
</gene>
<evidence type="ECO:0008006" key="3">
    <source>
        <dbReference type="Google" id="ProtNLM"/>
    </source>
</evidence>
<dbReference type="AlphaFoldDB" id="A0AAU9TMA7"/>
<name>A0AAU9TMA7_EUPED</name>
<evidence type="ECO:0000313" key="2">
    <source>
        <dbReference type="Proteomes" id="UP001153954"/>
    </source>
</evidence>
<reference evidence="1" key="1">
    <citation type="submission" date="2022-03" db="EMBL/GenBank/DDBJ databases">
        <authorList>
            <person name="Tunstrom K."/>
        </authorList>
    </citation>
    <scope>NUCLEOTIDE SEQUENCE</scope>
</reference>
<dbReference type="EMBL" id="CAKOGL010000006">
    <property type="protein sequence ID" value="CAH2087357.1"/>
    <property type="molecule type" value="Genomic_DNA"/>
</dbReference>
<dbReference type="Proteomes" id="UP001153954">
    <property type="component" value="Unassembled WGS sequence"/>
</dbReference>
<organism evidence="1 2">
    <name type="scientific">Euphydryas editha</name>
    <name type="common">Edith's checkerspot</name>
    <dbReference type="NCBI Taxonomy" id="104508"/>
    <lineage>
        <taxon>Eukaryota</taxon>
        <taxon>Metazoa</taxon>
        <taxon>Ecdysozoa</taxon>
        <taxon>Arthropoda</taxon>
        <taxon>Hexapoda</taxon>
        <taxon>Insecta</taxon>
        <taxon>Pterygota</taxon>
        <taxon>Neoptera</taxon>
        <taxon>Endopterygota</taxon>
        <taxon>Lepidoptera</taxon>
        <taxon>Glossata</taxon>
        <taxon>Ditrysia</taxon>
        <taxon>Papilionoidea</taxon>
        <taxon>Nymphalidae</taxon>
        <taxon>Nymphalinae</taxon>
        <taxon>Euphydryas</taxon>
    </lineage>
</organism>
<proteinExistence type="predicted"/>
<accession>A0AAU9TMA7</accession>
<protein>
    <recommendedName>
        <fullName evidence="3">DUF4371 domain-containing protein</fullName>
    </recommendedName>
</protein>
<dbReference type="PANTHER" id="PTHR45913:SF20">
    <property type="entry name" value="GENERAL TRANSCRIPTION FACTOR II-I REPEAT DOMAIN-CONTAINING PROTEIN 2"/>
    <property type="match status" value="1"/>
</dbReference>